<dbReference type="GO" id="GO:0044718">
    <property type="term" value="P:siderophore transmembrane transport"/>
    <property type="evidence" value="ECO:0007669"/>
    <property type="project" value="TreeGrafter"/>
</dbReference>
<name>N9RLJ4_9GAMM</name>
<evidence type="ECO:0000256" key="10">
    <source>
        <dbReference type="PROSITE-ProRule" id="PRU01360"/>
    </source>
</evidence>
<dbReference type="Pfam" id="PF07715">
    <property type="entry name" value="Plug"/>
    <property type="match status" value="1"/>
</dbReference>
<dbReference type="PANTHER" id="PTHR30069:SF53">
    <property type="entry name" value="COLICIN I RECEPTOR-RELATED"/>
    <property type="match status" value="1"/>
</dbReference>
<keyword evidence="7 11" id="KW-0798">TonB box</keyword>
<evidence type="ECO:0000256" key="4">
    <source>
        <dbReference type="ARBA" id="ARBA00022692"/>
    </source>
</evidence>
<evidence type="ECO:0000313" key="17">
    <source>
        <dbReference type="Proteomes" id="UP000013200"/>
    </source>
</evidence>
<keyword evidence="6" id="KW-0406">Ion transport</keyword>
<dbReference type="GO" id="GO:0015344">
    <property type="term" value="F:siderophore uptake transmembrane transporter activity"/>
    <property type="evidence" value="ECO:0007669"/>
    <property type="project" value="TreeGrafter"/>
</dbReference>
<gene>
    <name evidence="15" type="ORF">F888_00997</name>
    <name evidence="16" type="ORF">GCM10007354_23690</name>
</gene>
<evidence type="ECO:0000256" key="3">
    <source>
        <dbReference type="ARBA" id="ARBA00022452"/>
    </source>
</evidence>
<evidence type="ECO:0000313" key="15">
    <source>
        <dbReference type="EMBL" id="ENX39525.1"/>
    </source>
</evidence>
<keyword evidence="4 10" id="KW-0812">Transmembrane</keyword>
<evidence type="ECO:0000256" key="1">
    <source>
        <dbReference type="ARBA" id="ARBA00004571"/>
    </source>
</evidence>
<dbReference type="HOGENOM" id="CLU_008287_18_2_6"/>
<feature type="signal peptide" evidence="12">
    <location>
        <begin position="1"/>
        <end position="23"/>
    </location>
</feature>
<dbReference type="Proteomes" id="UP000013200">
    <property type="component" value="Unassembled WGS sequence"/>
</dbReference>
<feature type="domain" description="TonB-dependent receptor plug" evidence="14">
    <location>
        <begin position="50"/>
        <end position="163"/>
    </location>
</feature>
<dbReference type="EMBL" id="BMDA01000002">
    <property type="protein sequence ID" value="GGH38558.1"/>
    <property type="molecule type" value="Genomic_DNA"/>
</dbReference>
<keyword evidence="17" id="KW-1185">Reference proteome</keyword>
<dbReference type="PATRIC" id="fig|1217698.3.peg.962"/>
<evidence type="ECO:0000256" key="5">
    <source>
        <dbReference type="ARBA" id="ARBA00022729"/>
    </source>
</evidence>
<keyword evidence="9 10" id="KW-0998">Cell outer membrane</keyword>
<keyword evidence="2 10" id="KW-0813">Transport</keyword>
<dbReference type="EMBL" id="APSA01000004">
    <property type="protein sequence ID" value="ENX39525.1"/>
    <property type="molecule type" value="Genomic_DNA"/>
</dbReference>
<comment type="similarity">
    <text evidence="10 11">Belongs to the TonB-dependent receptor family.</text>
</comment>
<dbReference type="InterPro" id="IPR012910">
    <property type="entry name" value="Plug_dom"/>
</dbReference>
<dbReference type="SUPFAM" id="SSF56935">
    <property type="entry name" value="Porins"/>
    <property type="match status" value="1"/>
</dbReference>
<feature type="domain" description="TonB-dependent receptor-like beta-barrel" evidence="13">
    <location>
        <begin position="253"/>
        <end position="675"/>
    </location>
</feature>
<evidence type="ECO:0000256" key="11">
    <source>
        <dbReference type="RuleBase" id="RU003357"/>
    </source>
</evidence>
<comment type="subcellular location">
    <subcellularLocation>
        <location evidence="1 10">Cell outer membrane</location>
        <topology evidence="1 10">Multi-pass membrane protein</topology>
    </subcellularLocation>
</comment>
<evidence type="ECO:0000256" key="6">
    <source>
        <dbReference type="ARBA" id="ARBA00023065"/>
    </source>
</evidence>
<dbReference type="Gene3D" id="2.170.130.10">
    <property type="entry name" value="TonB-dependent receptor, plug domain"/>
    <property type="match status" value="1"/>
</dbReference>
<reference evidence="16" key="3">
    <citation type="submission" date="2024-03" db="EMBL/GenBank/DDBJ databases">
        <authorList>
            <person name="Sun Q."/>
            <person name="Sedlacek I."/>
        </authorList>
    </citation>
    <scope>NUCLEOTIDE SEQUENCE</scope>
    <source>
        <strain evidence="16">CCM 8635</strain>
    </source>
</reference>
<protein>
    <submittedName>
        <fullName evidence="16">Ligand-gated channel</fullName>
    </submittedName>
</protein>
<keyword evidence="8 10" id="KW-0472">Membrane</keyword>
<evidence type="ECO:0000259" key="13">
    <source>
        <dbReference type="Pfam" id="PF00593"/>
    </source>
</evidence>
<accession>N9RLJ4</accession>
<feature type="chain" id="PRO_5044737442" evidence="12">
    <location>
        <begin position="24"/>
        <end position="724"/>
    </location>
</feature>
<evidence type="ECO:0000313" key="16">
    <source>
        <dbReference type="EMBL" id="GGH38558.1"/>
    </source>
</evidence>
<dbReference type="Pfam" id="PF00593">
    <property type="entry name" value="TonB_dep_Rec_b-barrel"/>
    <property type="match status" value="1"/>
</dbReference>
<evidence type="ECO:0000313" key="18">
    <source>
        <dbReference type="Proteomes" id="UP000652691"/>
    </source>
</evidence>
<dbReference type="CDD" id="cd01347">
    <property type="entry name" value="ligand_gated_channel"/>
    <property type="match status" value="1"/>
</dbReference>
<dbReference type="InterPro" id="IPR039426">
    <property type="entry name" value="TonB-dep_rcpt-like"/>
</dbReference>
<reference evidence="15 17" key="1">
    <citation type="submission" date="2013-02" db="EMBL/GenBank/DDBJ databases">
        <title>The Genome Sequence of Acinetobacter sp. NIPH 3623.</title>
        <authorList>
            <consortium name="The Broad Institute Genome Sequencing Platform"/>
            <consortium name="The Broad Institute Genome Sequencing Center for Infectious Disease"/>
            <person name="Cerqueira G."/>
            <person name="Feldgarden M."/>
            <person name="Courvalin P."/>
            <person name="Perichon B."/>
            <person name="Grillot-Courvalin C."/>
            <person name="Clermont D."/>
            <person name="Rocha E."/>
            <person name="Yoon E.-J."/>
            <person name="Nemec A."/>
            <person name="Walker B."/>
            <person name="Young S.K."/>
            <person name="Zeng Q."/>
            <person name="Gargeya S."/>
            <person name="Fitzgerald M."/>
            <person name="Haas B."/>
            <person name="Abouelleil A."/>
            <person name="Alvarado L."/>
            <person name="Arachchi H.M."/>
            <person name="Berlin A.M."/>
            <person name="Chapman S.B."/>
            <person name="Dewar J."/>
            <person name="Goldberg J."/>
            <person name="Griggs A."/>
            <person name="Gujja S."/>
            <person name="Hansen M."/>
            <person name="Howarth C."/>
            <person name="Imamovic A."/>
            <person name="Larimer J."/>
            <person name="McCowan C."/>
            <person name="Murphy C."/>
            <person name="Neiman D."/>
            <person name="Pearson M."/>
            <person name="Priest M."/>
            <person name="Roberts A."/>
            <person name="Saif S."/>
            <person name="Shea T."/>
            <person name="Sisk P."/>
            <person name="Sykes S."/>
            <person name="Wortman J."/>
            <person name="Nusbaum C."/>
            <person name="Birren B."/>
        </authorList>
    </citation>
    <scope>NUCLEOTIDE SEQUENCE [LARGE SCALE GENOMIC DNA]</scope>
    <source>
        <strain evidence="15 17">NIPH 3623</strain>
    </source>
</reference>
<dbReference type="Proteomes" id="UP000652691">
    <property type="component" value="Unassembled WGS sequence"/>
</dbReference>
<dbReference type="RefSeq" id="WP_005283123.1">
    <property type="nucleotide sequence ID" value="NZ_BMDA01000002.1"/>
</dbReference>
<dbReference type="PROSITE" id="PS52016">
    <property type="entry name" value="TONB_DEPENDENT_REC_3"/>
    <property type="match status" value="1"/>
</dbReference>
<proteinExistence type="inferred from homology"/>
<keyword evidence="3 10" id="KW-1134">Transmembrane beta strand</keyword>
<organism evidence="15 17">
    <name type="scientific">Acinetobacter courvalinii</name>
    <dbReference type="NCBI Taxonomy" id="280147"/>
    <lineage>
        <taxon>Bacteria</taxon>
        <taxon>Pseudomonadati</taxon>
        <taxon>Pseudomonadota</taxon>
        <taxon>Gammaproteobacteria</taxon>
        <taxon>Moraxellales</taxon>
        <taxon>Moraxellaceae</taxon>
        <taxon>Acinetobacter</taxon>
    </lineage>
</organism>
<dbReference type="AlphaFoldDB" id="N9RLJ4"/>
<dbReference type="GO" id="GO:0009279">
    <property type="term" value="C:cell outer membrane"/>
    <property type="evidence" value="ECO:0007669"/>
    <property type="project" value="UniProtKB-SubCell"/>
</dbReference>
<reference evidence="16 18" key="2">
    <citation type="journal article" date="2014" name="Int. J. Syst. Evol. Microbiol.">
        <title>Complete genome sequence of Corynebacterium casei LMG S-19264T (=DSM 44701T), isolated from a smear-ripened cheese.</title>
        <authorList>
            <consortium name="US DOE Joint Genome Institute (JGI-PGF)"/>
            <person name="Walter F."/>
            <person name="Albersmeier A."/>
            <person name="Kalinowski J."/>
            <person name="Ruckert C."/>
        </authorList>
    </citation>
    <scope>NUCLEOTIDE SEQUENCE [LARGE SCALE GENOMIC DNA]</scope>
    <source>
        <strain evidence="16 18">CCM 8635</strain>
    </source>
</reference>
<evidence type="ECO:0000256" key="12">
    <source>
        <dbReference type="SAM" id="SignalP"/>
    </source>
</evidence>
<comment type="caution">
    <text evidence="15">The sequence shown here is derived from an EMBL/GenBank/DDBJ whole genome shotgun (WGS) entry which is preliminary data.</text>
</comment>
<evidence type="ECO:0000259" key="14">
    <source>
        <dbReference type="Pfam" id="PF07715"/>
    </source>
</evidence>
<evidence type="ECO:0000256" key="9">
    <source>
        <dbReference type="ARBA" id="ARBA00023237"/>
    </source>
</evidence>
<dbReference type="InterPro" id="IPR037066">
    <property type="entry name" value="Plug_dom_sf"/>
</dbReference>
<sequence>MSKFNLSPLSFALLGAMTTSAFADTTTPENTNTHQLATIVVSASGFEQDIKNAPASISVVTKEDIEKKNATSIADLLSDVPGIDIRDGIGKTSGLNIKMRGLGNEYSLILIDGRRQTTSSDVTPNGFGESANGFLPPLASIERIEVIRGPMATRYGSEAMGGVINIITKKISNEWNGNVTVSGNVMEHGGEADSWKTSVVVNGPIIQDKLGFQLRGSYLDRQKSERVPGTSGRDPRPSEADIYDVGGKLSFKLDDQNSFWVDGFHSSQTYKNDDNRLGTLDTPERANGYKDELEFKRDQIAAGHHGDYSFGQWNSYVSQTKTETIGRTIPRNTFPGNAAAGQDRTLKNTDFVADSHVVMPIADHKLTVGAEYKEAKIADDIAGLGATFKKDSFSVYAEDEWRILDNLGFTLGGRYEDHSGFGGQFSPRAYLVWNANDELTIKGGVSTGYKAPSAKDLHNGIVSISGQGTSFNIGSPNLKPEESTNYELGFNYNNGNLDLTTTAFFNKIKNLITEGPELLNCFSEKNPNQPGCVSYGSHITQDTFAQKINADEAETKGVELSLKYSIIPEWDIKAAYTYMESEITKGKNKGSYLSNVPKNAFNMTSTWHINDAFDVWLQHEYKSDRKRYNTEQTAGDAAIIYNATNNKLKGYNLFNLGASYRVNDQLRFNGSVNNLLDKDFSSNGSYIDANGNPASYYDYMQISSGMSGTYLAGRNYWLSVSYDF</sequence>
<dbReference type="InterPro" id="IPR000531">
    <property type="entry name" value="Beta-barrel_TonB"/>
</dbReference>
<dbReference type="GeneID" id="80104949"/>
<dbReference type="PANTHER" id="PTHR30069">
    <property type="entry name" value="TONB-DEPENDENT OUTER MEMBRANE RECEPTOR"/>
    <property type="match status" value="1"/>
</dbReference>
<dbReference type="STRING" id="1217698.F888_00997"/>
<evidence type="ECO:0000256" key="7">
    <source>
        <dbReference type="ARBA" id="ARBA00023077"/>
    </source>
</evidence>
<dbReference type="Gene3D" id="2.40.170.20">
    <property type="entry name" value="TonB-dependent receptor, beta-barrel domain"/>
    <property type="match status" value="1"/>
</dbReference>
<dbReference type="InterPro" id="IPR036942">
    <property type="entry name" value="Beta-barrel_TonB_sf"/>
</dbReference>
<evidence type="ECO:0000256" key="2">
    <source>
        <dbReference type="ARBA" id="ARBA00022448"/>
    </source>
</evidence>
<keyword evidence="5 12" id="KW-0732">Signal</keyword>
<evidence type="ECO:0000256" key="8">
    <source>
        <dbReference type="ARBA" id="ARBA00023136"/>
    </source>
</evidence>